<comment type="caution">
    <text evidence="1">The sequence shown here is derived from an EMBL/GenBank/DDBJ whole genome shotgun (WGS) entry which is preliminary data.</text>
</comment>
<proteinExistence type="predicted"/>
<gene>
    <name evidence="1" type="ORF">NM688_g2518</name>
</gene>
<organism evidence="1 2">
    <name type="scientific">Phlebia brevispora</name>
    <dbReference type="NCBI Taxonomy" id="194682"/>
    <lineage>
        <taxon>Eukaryota</taxon>
        <taxon>Fungi</taxon>
        <taxon>Dikarya</taxon>
        <taxon>Basidiomycota</taxon>
        <taxon>Agaricomycotina</taxon>
        <taxon>Agaricomycetes</taxon>
        <taxon>Polyporales</taxon>
        <taxon>Meruliaceae</taxon>
        <taxon>Phlebia</taxon>
    </lineage>
</organism>
<protein>
    <submittedName>
        <fullName evidence="1">Uncharacterized protein</fullName>
    </submittedName>
</protein>
<evidence type="ECO:0000313" key="2">
    <source>
        <dbReference type="Proteomes" id="UP001148662"/>
    </source>
</evidence>
<sequence length="263" mass="29202">MSRPNIRDAKCVLVIGATAGIGRALALAIHDLPSKPTVIVAGRRQERLDELTKTSDRIVGIRVDVTMDRAALKDFAESVVSQYPNLDAVLFSSGVQHVFKLDQPEHMNWNLFESELTTNYTSVVALINFFLPHLMELASTGHPTFLIPITSSLSVVPGQWVPYYSASKAALHSLCLSLVVQLKNTNVIVMEILPPLVESELHDHQGNRERLSKIWMPLDEFAKAAMEGLCRGDAEIPVGYCVSKWERHEKGKLEEMCKGPSSR</sequence>
<keyword evidence="2" id="KW-1185">Reference proteome</keyword>
<accession>A0ACC1T8K5</accession>
<dbReference type="Proteomes" id="UP001148662">
    <property type="component" value="Unassembled WGS sequence"/>
</dbReference>
<name>A0ACC1T8K5_9APHY</name>
<dbReference type="EMBL" id="JANHOG010000321">
    <property type="protein sequence ID" value="KAJ3555550.1"/>
    <property type="molecule type" value="Genomic_DNA"/>
</dbReference>
<reference evidence="1" key="1">
    <citation type="submission" date="2022-07" db="EMBL/GenBank/DDBJ databases">
        <title>Genome Sequence of Phlebia brevispora.</title>
        <authorList>
            <person name="Buettner E."/>
        </authorList>
    </citation>
    <scope>NUCLEOTIDE SEQUENCE</scope>
    <source>
        <strain evidence="1">MPL23</strain>
    </source>
</reference>
<evidence type="ECO:0000313" key="1">
    <source>
        <dbReference type="EMBL" id="KAJ3555550.1"/>
    </source>
</evidence>